<keyword evidence="1" id="KW-0812">Transmembrane</keyword>
<dbReference type="PANTHER" id="PTHR41324">
    <property type="entry name" value="MEMBRANE PROTEIN-RELATED"/>
    <property type="match status" value="1"/>
</dbReference>
<evidence type="ECO:0008006" key="4">
    <source>
        <dbReference type="Google" id="ProtNLM"/>
    </source>
</evidence>
<gene>
    <name evidence="2" type="ORF">PACILC2_25210</name>
</gene>
<comment type="caution">
    <text evidence="2">The sequence shown here is derived from an EMBL/GenBank/DDBJ whole genome shotgun (WGS) entry which is preliminary data.</text>
</comment>
<feature type="transmembrane region" description="Helical" evidence="1">
    <location>
        <begin position="56"/>
        <end position="75"/>
    </location>
</feature>
<proteinExistence type="predicted"/>
<dbReference type="InterPro" id="IPR018710">
    <property type="entry name" value="DUF2232"/>
</dbReference>
<dbReference type="EMBL" id="BOVJ01000075">
    <property type="protein sequence ID" value="GIQ63953.1"/>
    <property type="molecule type" value="Genomic_DNA"/>
</dbReference>
<organism evidence="2 3">
    <name type="scientific">Paenibacillus cisolokensis</name>
    <dbReference type="NCBI Taxonomy" id="1658519"/>
    <lineage>
        <taxon>Bacteria</taxon>
        <taxon>Bacillati</taxon>
        <taxon>Bacillota</taxon>
        <taxon>Bacilli</taxon>
        <taxon>Bacillales</taxon>
        <taxon>Paenibacillaceae</taxon>
        <taxon>Paenibacillus</taxon>
    </lineage>
</organism>
<feature type="transmembrane region" description="Helical" evidence="1">
    <location>
        <begin position="161"/>
        <end position="183"/>
    </location>
</feature>
<keyword evidence="3" id="KW-1185">Reference proteome</keyword>
<dbReference type="Proteomes" id="UP000680304">
    <property type="component" value="Unassembled WGS sequence"/>
</dbReference>
<dbReference type="Pfam" id="PF09991">
    <property type="entry name" value="DUF2232"/>
    <property type="match status" value="1"/>
</dbReference>
<evidence type="ECO:0000256" key="1">
    <source>
        <dbReference type="SAM" id="Phobius"/>
    </source>
</evidence>
<dbReference type="PANTHER" id="PTHR41324:SF1">
    <property type="entry name" value="DUF2232 DOMAIN-CONTAINING PROTEIN"/>
    <property type="match status" value="1"/>
</dbReference>
<dbReference type="RefSeq" id="WP_244863445.1">
    <property type="nucleotide sequence ID" value="NZ_BOVJ01000075.1"/>
</dbReference>
<evidence type="ECO:0000313" key="3">
    <source>
        <dbReference type="Proteomes" id="UP000680304"/>
    </source>
</evidence>
<accession>A0ABQ4N6V5</accession>
<protein>
    <recommendedName>
        <fullName evidence="4">DUF2232 domain-containing protein</fullName>
    </recommendedName>
</protein>
<reference evidence="2 3" key="1">
    <citation type="submission" date="2021-04" db="EMBL/GenBank/DDBJ databases">
        <title>Draft genome sequence of Paenibacillus cisolokensis, LC2-13A.</title>
        <authorList>
            <person name="Uke A."/>
            <person name="Chhe C."/>
            <person name="Baramee S."/>
            <person name="Kosugi A."/>
        </authorList>
    </citation>
    <scope>NUCLEOTIDE SEQUENCE [LARGE SCALE GENOMIC DNA]</scope>
    <source>
        <strain evidence="2 3">LC2-13A</strain>
    </source>
</reference>
<sequence>MLELVLFEVILDLSLIQEMSNLVRSMTDDLLAQGMMPPQWNEEMTEAMIRVMIHSLPLVFISIAFFYSVLTHFIARRILRAYGIDVPGMPPAHEWMVPRSLVFYYLVAIVLEMFISPQDTSFISVALLNLVPLLRFVFAIQTIGFFFFIAHQRRWSRAVPLLMSIPVLLFPPLSLIGVLDVAFPIRKSFTKS</sequence>
<keyword evidence="1" id="KW-0472">Membrane</keyword>
<feature type="transmembrane region" description="Helical" evidence="1">
    <location>
        <begin position="95"/>
        <end position="115"/>
    </location>
</feature>
<name>A0ABQ4N6V5_9BACL</name>
<feature type="transmembrane region" description="Helical" evidence="1">
    <location>
        <begin position="127"/>
        <end position="149"/>
    </location>
</feature>
<evidence type="ECO:0000313" key="2">
    <source>
        <dbReference type="EMBL" id="GIQ63953.1"/>
    </source>
</evidence>
<keyword evidence="1" id="KW-1133">Transmembrane helix</keyword>